<accession>A0A1I5YA44</accession>
<evidence type="ECO:0000313" key="2">
    <source>
        <dbReference type="EMBL" id="SFQ40980.1"/>
    </source>
</evidence>
<dbReference type="PROSITE" id="PS50006">
    <property type="entry name" value="FHA_DOMAIN"/>
    <property type="match status" value="1"/>
</dbReference>
<dbReference type="SUPFAM" id="SSF49879">
    <property type="entry name" value="SMAD/FHA domain"/>
    <property type="match status" value="1"/>
</dbReference>
<evidence type="ECO:0000259" key="1">
    <source>
        <dbReference type="PROSITE" id="PS50006"/>
    </source>
</evidence>
<protein>
    <recommendedName>
        <fullName evidence="1">FHA domain-containing protein</fullName>
    </recommendedName>
</protein>
<name>A0A1I5YA44_9BACT</name>
<dbReference type="AlphaFoldDB" id="A0A1I5YA44"/>
<dbReference type="Gene3D" id="2.60.200.20">
    <property type="match status" value="1"/>
</dbReference>
<keyword evidence="3" id="KW-1185">Reference proteome</keyword>
<sequence length="256" mass="28750">MLSILKKDKQPKDVKTLRSGLLDFIKDQLRKAEGEGADIKGMHLYINCNAQDKFLYDSAVYINNTDLFKEEIQRIADDFDINLHAGWQFQVFCDEEVPPEAIKSADLGAALFISTKQKPTIRREAIAYLKVLNGEAEQAVYTLKSSGKKINIGREKNVQVADGYLRQNQIAFPDSSNHKSNKSVSRQHAHIEWSEEAGAFFLYADEGGIPPANKVKVKPEKGSEIKLITTEVGYHLKEGDQVILGESALLEFSYLE</sequence>
<reference evidence="2 3" key="1">
    <citation type="submission" date="2016-10" db="EMBL/GenBank/DDBJ databases">
        <authorList>
            <person name="de Groot N.N."/>
        </authorList>
    </citation>
    <scope>NUCLEOTIDE SEQUENCE [LARGE SCALE GENOMIC DNA]</scope>
    <source>
        <strain evidence="2 3">DSM 28286</strain>
    </source>
</reference>
<dbReference type="EMBL" id="FOXQ01000011">
    <property type="protein sequence ID" value="SFQ40980.1"/>
    <property type="molecule type" value="Genomic_DNA"/>
</dbReference>
<feature type="domain" description="FHA" evidence="1">
    <location>
        <begin position="150"/>
        <end position="202"/>
    </location>
</feature>
<dbReference type="Proteomes" id="UP000199031">
    <property type="component" value="Unassembled WGS sequence"/>
</dbReference>
<dbReference type="STRING" id="1465490.SAMN05444277_11153"/>
<evidence type="ECO:0000313" key="3">
    <source>
        <dbReference type="Proteomes" id="UP000199031"/>
    </source>
</evidence>
<gene>
    <name evidence="2" type="ORF">SAMN05444277_11153</name>
</gene>
<proteinExistence type="predicted"/>
<organism evidence="2 3">
    <name type="scientific">Parafilimonas terrae</name>
    <dbReference type="NCBI Taxonomy" id="1465490"/>
    <lineage>
        <taxon>Bacteria</taxon>
        <taxon>Pseudomonadati</taxon>
        <taxon>Bacteroidota</taxon>
        <taxon>Chitinophagia</taxon>
        <taxon>Chitinophagales</taxon>
        <taxon>Chitinophagaceae</taxon>
        <taxon>Parafilimonas</taxon>
    </lineage>
</organism>
<dbReference type="RefSeq" id="WP_090660942.1">
    <property type="nucleotide sequence ID" value="NZ_FOXQ01000011.1"/>
</dbReference>
<dbReference type="InterPro" id="IPR000253">
    <property type="entry name" value="FHA_dom"/>
</dbReference>
<dbReference type="CDD" id="cd00060">
    <property type="entry name" value="FHA"/>
    <property type="match status" value="1"/>
</dbReference>
<dbReference type="OrthoDB" id="944636at2"/>
<dbReference type="InterPro" id="IPR008984">
    <property type="entry name" value="SMAD_FHA_dom_sf"/>
</dbReference>